<feature type="compositionally biased region" description="Pro residues" evidence="12">
    <location>
        <begin position="85"/>
        <end position="94"/>
    </location>
</feature>
<evidence type="ECO:0008006" key="17">
    <source>
        <dbReference type="Google" id="ProtNLM"/>
    </source>
</evidence>
<dbReference type="GO" id="GO:0051028">
    <property type="term" value="P:mRNA transport"/>
    <property type="evidence" value="ECO:0007669"/>
    <property type="project" value="UniProtKB-KW"/>
</dbReference>
<keyword evidence="7" id="KW-0653">Protein transport</keyword>
<evidence type="ECO:0000256" key="11">
    <source>
        <dbReference type="ARBA" id="ARBA00023242"/>
    </source>
</evidence>
<reference evidence="15 16" key="1">
    <citation type="submission" date="2019-06" db="EMBL/GenBank/DDBJ databases">
        <title>Genome Sequence of the Brown Rot Fungal Pathogen Monilinia laxa.</title>
        <authorList>
            <person name="De Miccolis Angelini R.M."/>
            <person name="Landi L."/>
            <person name="Abate D."/>
            <person name="Pollastro S."/>
            <person name="Romanazzi G."/>
            <person name="Faretra F."/>
        </authorList>
    </citation>
    <scope>NUCLEOTIDE SEQUENCE [LARGE SCALE GENOMIC DNA]</scope>
    <source>
        <strain evidence="15 16">Mlax316</strain>
    </source>
</reference>
<dbReference type="GO" id="GO:0051292">
    <property type="term" value="P:nuclear pore complex assembly"/>
    <property type="evidence" value="ECO:0007669"/>
    <property type="project" value="UniProtKB-ARBA"/>
</dbReference>
<dbReference type="InterPro" id="IPR014908">
    <property type="entry name" value="Nucleoporin_Nup133/Nup155_N"/>
</dbReference>
<evidence type="ECO:0000313" key="15">
    <source>
        <dbReference type="EMBL" id="KAB8292571.1"/>
    </source>
</evidence>
<dbReference type="PANTHER" id="PTHR10350">
    <property type="entry name" value="NUCLEAR PORE COMPLEX PROTEIN NUP155"/>
    <property type="match status" value="1"/>
</dbReference>
<dbReference type="EMBL" id="VIGI01000013">
    <property type="protein sequence ID" value="KAB8292571.1"/>
    <property type="molecule type" value="Genomic_DNA"/>
</dbReference>
<evidence type="ECO:0000256" key="8">
    <source>
        <dbReference type="ARBA" id="ARBA00023010"/>
    </source>
</evidence>
<feature type="domain" description="Nucleoporin Nup133/Nup155-like C-terminal" evidence="13">
    <location>
        <begin position="697"/>
        <end position="1364"/>
    </location>
</feature>
<dbReference type="GO" id="GO:0044611">
    <property type="term" value="C:nuclear pore inner ring"/>
    <property type="evidence" value="ECO:0007669"/>
    <property type="project" value="TreeGrafter"/>
</dbReference>
<dbReference type="Gene3D" id="1.20.120.1880">
    <property type="entry name" value="Nucleoporin, helical C-terminal domain"/>
    <property type="match status" value="1"/>
</dbReference>
<accession>A0A5N6JVR2</accession>
<dbReference type="OrthoDB" id="338970at2759"/>
<keyword evidence="16" id="KW-1185">Reference proteome</keyword>
<evidence type="ECO:0000256" key="5">
    <source>
        <dbReference type="ARBA" id="ARBA00022448"/>
    </source>
</evidence>
<dbReference type="GO" id="GO:0017056">
    <property type="term" value="F:structural constituent of nuclear pore"/>
    <property type="evidence" value="ECO:0007669"/>
    <property type="project" value="InterPro"/>
</dbReference>
<keyword evidence="8" id="KW-0811">Translocation</keyword>
<organism evidence="15 16">
    <name type="scientific">Monilinia laxa</name>
    <name type="common">Brown rot fungus</name>
    <name type="synonym">Sclerotinia laxa</name>
    <dbReference type="NCBI Taxonomy" id="61186"/>
    <lineage>
        <taxon>Eukaryota</taxon>
        <taxon>Fungi</taxon>
        <taxon>Dikarya</taxon>
        <taxon>Ascomycota</taxon>
        <taxon>Pezizomycotina</taxon>
        <taxon>Leotiomycetes</taxon>
        <taxon>Helotiales</taxon>
        <taxon>Sclerotiniaceae</taxon>
        <taxon>Monilinia</taxon>
    </lineage>
</organism>
<evidence type="ECO:0000256" key="10">
    <source>
        <dbReference type="ARBA" id="ARBA00023136"/>
    </source>
</evidence>
<protein>
    <recommendedName>
        <fullName evidence="17">Non-repetitive nucleoporin</fullName>
    </recommendedName>
</protein>
<evidence type="ECO:0000259" key="14">
    <source>
        <dbReference type="Pfam" id="PF08801"/>
    </source>
</evidence>
<evidence type="ECO:0000256" key="4">
    <source>
        <dbReference type="ARBA" id="ARBA00007373"/>
    </source>
</evidence>
<gene>
    <name evidence="15" type="ORF">EYC80_008277</name>
</gene>
<dbReference type="GO" id="GO:0006606">
    <property type="term" value="P:protein import into nucleus"/>
    <property type="evidence" value="ECO:0007669"/>
    <property type="project" value="TreeGrafter"/>
</dbReference>
<proteinExistence type="inferred from homology"/>
<dbReference type="GO" id="GO:0006405">
    <property type="term" value="P:RNA export from nucleus"/>
    <property type="evidence" value="ECO:0007669"/>
    <property type="project" value="TreeGrafter"/>
</dbReference>
<feature type="compositionally biased region" description="Pro residues" evidence="12">
    <location>
        <begin position="59"/>
        <end position="75"/>
    </location>
</feature>
<comment type="caution">
    <text evidence="15">The sequence shown here is derived from an EMBL/GenBank/DDBJ whole genome shotgun (WGS) entry which is preliminary data.</text>
</comment>
<dbReference type="GO" id="GO:0000972">
    <property type="term" value="P:transcription-dependent tethering of RNA polymerase II gene DNA at nuclear periphery"/>
    <property type="evidence" value="ECO:0007669"/>
    <property type="project" value="TreeGrafter"/>
</dbReference>
<evidence type="ECO:0000256" key="12">
    <source>
        <dbReference type="SAM" id="MobiDB-lite"/>
    </source>
</evidence>
<evidence type="ECO:0000256" key="1">
    <source>
        <dbReference type="ARBA" id="ARBA00004335"/>
    </source>
</evidence>
<evidence type="ECO:0000256" key="3">
    <source>
        <dbReference type="ARBA" id="ARBA00004620"/>
    </source>
</evidence>
<evidence type="ECO:0000259" key="13">
    <source>
        <dbReference type="Pfam" id="PF03177"/>
    </source>
</evidence>
<evidence type="ECO:0000256" key="2">
    <source>
        <dbReference type="ARBA" id="ARBA00004567"/>
    </source>
</evidence>
<keyword evidence="10" id="KW-0472">Membrane</keyword>
<feature type="domain" description="Nucleoporin Nup133/Nup155-like N-terminal" evidence="14">
    <location>
        <begin position="152"/>
        <end position="595"/>
    </location>
</feature>
<dbReference type="Gene3D" id="1.25.40.450">
    <property type="entry name" value="Nucleoporin, helical domain, N-terminal subdomain"/>
    <property type="match status" value="1"/>
</dbReference>
<name>A0A5N6JVR2_MONLA</name>
<dbReference type="InterPro" id="IPR042538">
    <property type="entry name" value="Nucleoporin_Nup155_C_3"/>
</dbReference>
<dbReference type="PANTHER" id="PTHR10350:SF6">
    <property type="entry name" value="NUCLEAR PORE COMPLEX PROTEIN NUP155"/>
    <property type="match status" value="1"/>
</dbReference>
<keyword evidence="5" id="KW-0813">Transport</keyword>
<dbReference type="Gene3D" id="1.25.40.440">
    <property type="entry name" value="Nucleoporin, helical domain, central subdomain"/>
    <property type="match status" value="1"/>
</dbReference>
<dbReference type="InterPro" id="IPR004870">
    <property type="entry name" value="Nucleoporin_Nup155"/>
</dbReference>
<dbReference type="FunFam" id="1.25.40.450:FF:000002">
    <property type="entry name" value="Putative non-repetitive nucleoporin"/>
    <property type="match status" value="1"/>
</dbReference>
<keyword evidence="11" id="KW-0539">Nucleus</keyword>
<dbReference type="Proteomes" id="UP000326757">
    <property type="component" value="Unassembled WGS sequence"/>
</dbReference>
<dbReference type="GO" id="GO:0031965">
    <property type="term" value="C:nuclear membrane"/>
    <property type="evidence" value="ECO:0007669"/>
    <property type="project" value="UniProtKB-SubCell"/>
</dbReference>
<evidence type="ECO:0000256" key="7">
    <source>
        <dbReference type="ARBA" id="ARBA00022927"/>
    </source>
</evidence>
<dbReference type="Gene3D" id="1.20.58.1780">
    <property type="match status" value="1"/>
</dbReference>
<evidence type="ECO:0000313" key="16">
    <source>
        <dbReference type="Proteomes" id="UP000326757"/>
    </source>
</evidence>
<dbReference type="Pfam" id="PF03177">
    <property type="entry name" value="Nucleoporin_C"/>
    <property type="match status" value="1"/>
</dbReference>
<keyword evidence="6" id="KW-0509">mRNA transport</keyword>
<dbReference type="InterPro" id="IPR007187">
    <property type="entry name" value="Nucleoporin_Nup133/Nup155_C"/>
</dbReference>
<dbReference type="InterPro" id="IPR042537">
    <property type="entry name" value="Nucleoporin_Nup155_C_2"/>
</dbReference>
<dbReference type="FunFam" id="1.25.40.440:FF:000001">
    <property type="entry name" value="Nuclear pore complex subunit"/>
    <property type="match status" value="1"/>
</dbReference>
<dbReference type="FunFam" id="1.20.58.1780:FF:000003">
    <property type="entry name" value="Non-repetitive nucleoporin, putative"/>
    <property type="match status" value="1"/>
</dbReference>
<dbReference type="GO" id="GO:0036228">
    <property type="term" value="P:protein localization to nuclear inner membrane"/>
    <property type="evidence" value="ECO:0007669"/>
    <property type="project" value="TreeGrafter"/>
</dbReference>
<comment type="similarity">
    <text evidence="4">Belongs to the non-repetitive/WGA-negative nucleoporin family.</text>
</comment>
<dbReference type="Pfam" id="PF08801">
    <property type="entry name" value="Nucleoporin_N"/>
    <property type="match status" value="1"/>
</dbReference>
<sequence length="1391" mass="155328">MKTISFRISSDCVEMGDVKIHNKIEDNLLQKIMNIKIKIKMALPGTPQRPLPGTYFMTPAPPRFNQPPPPQPPLFRPKAREPTPPRDGPIPLPVQPQIIPQPVLPISRAAKTINEVLQREALFPDLDSYVKQGISSDYELPSPVSDPAWAPFQKTRMYDIPDTIYDQYNNAAFGTSMGLFAELNHAWAAIDNALYLWDYTSPNPTLRGFEDQPNGIRAVKLVVPRKGVFISAITHIVVVATTQDIILLGVADAVDEHGNRNLELYRTGMTLSIRGLDVTVIEGSADTGRIFFAGGANQVYELTYQNEDRWFSNRTGKLNHTSPGYTSLVPIPWGRTTTEVVVDMVVDDTRRLLYTLSSESTIRTFHMDSATTLTQVIEKKRSDILRDISHMISATPLLSSHTRIVSISPISAKEGLKLHLMATTTSGCRLFLSATRGYAYGFQSGQGAPQSMQVQHIRFPPRLDRSGTRPYPGLEPAIETSSDALAHTRKGLRFPPGFFFCFVSKESRDGSDALFLSAPDTGRIAAQARDMAAQQGLRYCESAFWLEMGSRAEAIGLVTKPFAASEQPLGFGNELATQYDLPAPEVAIMTNSGIHVVQRRRLVDIFASAIRSGFDDGETEIKKFIRQYGRGETTATALAVACGQGGDSSVAGERRIADPETIEAARRAFVEHGGRASMDQNMVVEGPTQAIENVRPSSRHDGLALYMARLVRSLWKSPVIQMATINDVISIKPTIDAKKLGAVQDELMRLSKFLEDNKTFIEGLSGPEGLNRVTSQQEDIALQGEHQALHSLQMLNTSIVEGISFVQMFFEERVDDIWAALDDTTKQQLRELTFELLFSTDNGKNLAKLLVKEIVNRNIAQGSNVDTVAEALRRRCGTFCSPDDVIIFRAQEQLQRATSVGSSSDHGRALLNESVRLFQEVAGVLSYDNLYSACAQFAANQFYAGAISLALLVAHEYDRGNKALSWLNDGRPVDDHRAAKYDFRRRCYTIVKDILALVEDAAANAPEIVDGRQSTPARMYEEARQVVDDSDDEVFQYDLFDWYLEQGLVDRIIATESRFIVKYLERSASESTKNSDLLWRYYTHREDYSAAAGVQLTLAKSELKISLQRRIEYLSRAKANAQTQGGAVHRQARQIMLHEAGELLDVASIQHELLQRLRSDDRIPEARKDFVVADLDGPIQPLSVLFNEYADPGLYFDICLQIFAAANHHNQADIKTMWEQLLQSIQGRAEQEPEEQTERPYEAIINIIREMSQKLSGYEVVFSPNILIPLIETYAAEHSHPGPINWVPDLFISVSFDFDIIINVLEGMFYNEVDPFVGGNKIILANHIVYVAEQWHGDCVRYNKRIFGGEVQKDLVGQTLAELSAAAYRDDPVGRQRVMELRKKIGLVALR</sequence>
<evidence type="ECO:0000256" key="6">
    <source>
        <dbReference type="ARBA" id="ARBA00022816"/>
    </source>
</evidence>
<evidence type="ECO:0000256" key="9">
    <source>
        <dbReference type="ARBA" id="ARBA00023132"/>
    </source>
</evidence>
<comment type="subcellular location">
    <subcellularLocation>
        <location evidence="1">Nucleus membrane</location>
        <topology evidence="1">Peripheral membrane protein</topology>
        <orientation evidence="1">Cytoplasmic side</orientation>
    </subcellularLocation>
    <subcellularLocation>
        <location evidence="3">Nucleus membrane</location>
        <topology evidence="3">Peripheral membrane protein</topology>
        <orientation evidence="3">Nucleoplasmic side</orientation>
    </subcellularLocation>
    <subcellularLocation>
        <location evidence="2">Nucleus</location>
        <location evidence="2">Nuclear pore complex</location>
    </subcellularLocation>
</comment>
<feature type="region of interest" description="Disordered" evidence="12">
    <location>
        <begin position="58"/>
        <end position="94"/>
    </location>
</feature>
<keyword evidence="9" id="KW-0906">Nuclear pore complex</keyword>
<dbReference type="InterPro" id="IPR042533">
    <property type="entry name" value="Nucleoporin_Nup155_C_1"/>
</dbReference>